<evidence type="ECO:0000313" key="2">
    <source>
        <dbReference type="EMBL" id="CBH49746.1"/>
    </source>
</evidence>
<proteinExistence type="predicted"/>
<keyword evidence="1" id="KW-0812">Transmembrane</keyword>
<dbReference type="Proteomes" id="UP001154400">
    <property type="component" value="Chromosome"/>
</dbReference>
<dbReference type="KEGG" id="req:REQ_37590"/>
<evidence type="ECO:0000313" key="3">
    <source>
        <dbReference type="Proteomes" id="UP000006892"/>
    </source>
</evidence>
<gene>
    <name evidence="2" type="ordered locus">REQ_37590</name>
</gene>
<feature type="transmembrane region" description="Helical" evidence="1">
    <location>
        <begin position="12"/>
        <end position="36"/>
    </location>
</feature>
<keyword evidence="1" id="KW-0472">Membrane</keyword>
<keyword evidence="1" id="KW-1133">Transmembrane helix</keyword>
<dbReference type="AlphaFoldDB" id="A0A3S5YB11"/>
<dbReference type="EMBL" id="FN563149">
    <property type="protein sequence ID" value="CBH49746.1"/>
    <property type="molecule type" value="Genomic_DNA"/>
</dbReference>
<sequence>MRVEHRTGGRRELVWIALVALFGIATLLLLIVPGVLAA</sequence>
<name>A0A3S5YB11_RHOH1</name>
<accession>A0A3S5YB11</accession>
<reference evidence="2" key="1">
    <citation type="journal article" date="2010" name="PLoS Genet.">
        <title>The genome of a pathogenic rhodococcus: cooptive virulence underpinned by key gene acquisitions.</title>
        <authorList>
            <person name="Letek M."/>
            <person name="Gonzalez P."/>
            <person name="Macarthur I."/>
            <person name="Rodriguez H."/>
            <person name="Freeman T.C."/>
            <person name="Valero-Rello A."/>
            <person name="Blanco M."/>
            <person name="Buckley T."/>
            <person name="Cherevach I."/>
            <person name="Fahey R."/>
            <person name="Hapeshi A."/>
            <person name="Holdstock J."/>
            <person name="Leadon D."/>
            <person name="Navas J."/>
            <person name="Ocampo A."/>
            <person name="Quail M.A."/>
            <person name="Sanders M."/>
            <person name="Scortti M.M."/>
            <person name="Prescott J.F."/>
            <person name="Fogarty U."/>
            <person name="Meijer W.G."/>
            <person name="Parkhill J."/>
            <person name="Bentley S.D."/>
            <person name="Vazquez-Boland J.A."/>
        </authorList>
    </citation>
    <scope>NUCLEOTIDE SEQUENCE [LARGE SCALE GENOMIC DNA]</scope>
    <source>
        <strain evidence="2 3">103S</strain>
    </source>
</reference>
<organism evidence="2">
    <name type="scientific">Rhodococcus hoagii (strain 103S)</name>
    <name type="common">Rhodococcus equi</name>
    <dbReference type="NCBI Taxonomy" id="685727"/>
    <lineage>
        <taxon>Bacteria</taxon>
        <taxon>Bacillati</taxon>
        <taxon>Actinomycetota</taxon>
        <taxon>Actinomycetes</taxon>
        <taxon>Mycobacteriales</taxon>
        <taxon>Nocardiaceae</taxon>
        <taxon>Prescottella</taxon>
    </lineage>
</organism>
<evidence type="ECO:0000256" key="1">
    <source>
        <dbReference type="SAM" id="Phobius"/>
    </source>
</evidence>
<protein>
    <submittedName>
        <fullName evidence="2">Membrane protein</fullName>
    </submittedName>
</protein>